<comment type="similarity">
    <text evidence="2">Belongs to the DoxX family.</text>
</comment>
<dbReference type="Pfam" id="PF07681">
    <property type="entry name" value="DoxX"/>
    <property type="match status" value="1"/>
</dbReference>
<evidence type="ECO:0000256" key="1">
    <source>
        <dbReference type="ARBA" id="ARBA00004651"/>
    </source>
</evidence>
<keyword evidence="5 7" id="KW-1133">Transmembrane helix</keyword>
<evidence type="ECO:0000313" key="8">
    <source>
        <dbReference type="EMBL" id="ANY85222.1"/>
    </source>
</evidence>
<evidence type="ECO:0000256" key="6">
    <source>
        <dbReference type="ARBA" id="ARBA00023136"/>
    </source>
</evidence>
<dbReference type="AlphaFoldDB" id="A0A1B2EZ57"/>
<proteinExistence type="inferred from homology"/>
<gene>
    <name evidence="8" type="ORF">BB934_44375</name>
</gene>
<keyword evidence="3" id="KW-1003">Cell membrane</keyword>
<accession>A0A1B2EZ57</accession>
<geneLocation type="plasmid" evidence="8">
    <name>unnamed4</name>
</geneLocation>
<dbReference type="PANTHER" id="PTHR33452">
    <property type="entry name" value="OXIDOREDUCTASE CATD-RELATED"/>
    <property type="match status" value="1"/>
</dbReference>
<dbReference type="OrthoDB" id="8019067at2"/>
<dbReference type="GO" id="GO:0005886">
    <property type="term" value="C:plasma membrane"/>
    <property type="evidence" value="ECO:0007669"/>
    <property type="project" value="UniProtKB-SubCell"/>
</dbReference>
<evidence type="ECO:0000256" key="7">
    <source>
        <dbReference type="SAM" id="Phobius"/>
    </source>
</evidence>
<keyword evidence="8" id="KW-0614">Plasmid</keyword>
<evidence type="ECO:0000256" key="2">
    <source>
        <dbReference type="ARBA" id="ARBA00006679"/>
    </source>
</evidence>
<dbReference type="PANTHER" id="PTHR33452:SF1">
    <property type="entry name" value="INNER MEMBRANE PROTEIN YPHA-RELATED"/>
    <property type="match status" value="1"/>
</dbReference>
<dbReference type="InterPro" id="IPR032808">
    <property type="entry name" value="DoxX"/>
</dbReference>
<feature type="transmembrane region" description="Helical" evidence="7">
    <location>
        <begin position="111"/>
        <end position="129"/>
    </location>
</feature>
<comment type="subcellular location">
    <subcellularLocation>
        <location evidence="1">Cell membrane</location>
        <topology evidence="1">Multi-pass membrane protein</topology>
    </subcellularLocation>
</comment>
<dbReference type="EMBL" id="CP016620">
    <property type="protein sequence ID" value="ANY85222.1"/>
    <property type="molecule type" value="Genomic_DNA"/>
</dbReference>
<keyword evidence="4 7" id="KW-0812">Transmembrane</keyword>
<name>A0A1B2EZ57_9HYPH</name>
<evidence type="ECO:0000256" key="3">
    <source>
        <dbReference type="ARBA" id="ARBA00022475"/>
    </source>
</evidence>
<evidence type="ECO:0008006" key="9">
    <source>
        <dbReference type="Google" id="ProtNLM"/>
    </source>
</evidence>
<organism evidence="8">
    <name type="scientific">Microvirga ossetica</name>
    <dbReference type="NCBI Taxonomy" id="1882682"/>
    <lineage>
        <taxon>Bacteria</taxon>
        <taxon>Pseudomonadati</taxon>
        <taxon>Pseudomonadota</taxon>
        <taxon>Alphaproteobacteria</taxon>
        <taxon>Hyphomicrobiales</taxon>
        <taxon>Methylobacteriaceae</taxon>
        <taxon>Microvirga</taxon>
    </lineage>
</organism>
<sequence>MLSRSEDAALLLGRLFIAALFLPSGFAKLMAFSAFAASLAAKDIPYPSVIAGLLVAAEFLGPLALIIGLWPRWTALALIGFTAVTLWMTYGPSVTGLIFRPRQNLEFFQNLATIGGLLFYFASGPGGWGRTSLR</sequence>
<evidence type="ECO:0000256" key="5">
    <source>
        <dbReference type="ARBA" id="ARBA00022989"/>
    </source>
</evidence>
<dbReference type="KEGG" id="moc:BB934_44375"/>
<dbReference type="InterPro" id="IPR051907">
    <property type="entry name" value="DoxX-like_oxidoreductase"/>
</dbReference>
<dbReference type="RefSeq" id="WP_099516008.1">
    <property type="nucleotide sequence ID" value="NZ_CP016620.1"/>
</dbReference>
<keyword evidence="6 7" id="KW-0472">Membrane</keyword>
<evidence type="ECO:0000256" key="4">
    <source>
        <dbReference type="ARBA" id="ARBA00022692"/>
    </source>
</evidence>
<reference evidence="8" key="1">
    <citation type="submission" date="2016-07" db="EMBL/GenBank/DDBJ databases">
        <title>Microvirga ossetica sp. nov. a new species of rhizobia isolated from root nodules of the legume species Vicia alpestris Steven originated from North Ossetia region in the Caucasus.</title>
        <authorList>
            <person name="Safronova V.I."/>
            <person name="Kuznetsova I.G."/>
            <person name="Sazanova A.L."/>
            <person name="Belimov A."/>
            <person name="Andronov E."/>
            <person name="Osledkin Y.S."/>
            <person name="Onishchuk O.P."/>
            <person name="Kurchak O.N."/>
            <person name="Shaposhnikov A.I."/>
            <person name="Willems A."/>
            <person name="Tikhonovich I.A."/>
        </authorList>
    </citation>
    <scope>NUCLEOTIDE SEQUENCE [LARGE SCALE GENOMIC DNA]</scope>
    <source>
        <strain evidence="8">V5/3M</strain>
        <plasmid evidence="8">unnamed4</plasmid>
    </source>
</reference>
<feature type="transmembrane region" description="Helical" evidence="7">
    <location>
        <begin position="50"/>
        <end position="70"/>
    </location>
</feature>
<protein>
    <recommendedName>
        <fullName evidence="9">DoxX family protein</fullName>
    </recommendedName>
</protein>
<feature type="transmembrane region" description="Helical" evidence="7">
    <location>
        <begin position="77"/>
        <end position="99"/>
    </location>
</feature>